<dbReference type="CDD" id="cd10317">
    <property type="entry name" value="RGL4_C"/>
    <property type="match status" value="1"/>
</dbReference>
<dbReference type="InterPro" id="IPR013784">
    <property type="entry name" value="Carb-bd-like_fold"/>
</dbReference>
<proteinExistence type="predicted"/>
<dbReference type="RefSeq" id="XP_022138135.1">
    <property type="nucleotide sequence ID" value="XM_022282443.1"/>
</dbReference>
<dbReference type="Gene3D" id="2.60.120.260">
    <property type="entry name" value="Galactose-binding domain-like"/>
    <property type="match status" value="1"/>
</dbReference>
<evidence type="ECO:0000256" key="1">
    <source>
        <dbReference type="ARBA" id="ARBA00022729"/>
    </source>
</evidence>
<sequence length="711" mass="80094">MSKKSRHNMKNSTVFSPSNLSAPLTFFCLCCSVLFYFHAPFISATTQPEASRRPSTAAAGGGLGLDVSAPPLQLRIHDQHIVMDNGITGVTLSNPEGFVTGIRYNGIENLLEVGNAEYNRGYWDIVWNVAGSSGTKGIFDRIEGTDFKVIVENDEQIELSFTRTYNSSTGANLVPLNIDKRFVMLRGSSGFYSYAIYEHLREWPAFDFDNTRIVFKLRKDKFGYMAVADKRQRLMPSPDDRRPPRGQALAYPEAVLLLDPVEPRFRGEVDDKYQYGCESKDSRVHGWISAGPGPDPDPPIGLWHISPTEEFRSGGPLKQFLTSHVGPTTLSVFHSAHYAGADMVIRFATNEPWKKVFGPIFIYLNSLPEGDDPLRLWENAKEQMMVEVQSWPYSFPASKDFLKSDQRGTVNGRLMIRERYVSDESVPASGAYVGLALPGELGSWQTESKGYQFWTRADKDGCFSLNNILTGNYSLYGWVPNFIGDYQYNAFITITPGSDINVGELVFEPPRDGPTLWEIGIPDRTAAEFYVPDPNPKYINRLYVNHSDKFRQYGLWERYAELYPNEDLVYTVGLSEYRKDWFFAQVTRNIGDNKYEGTTWKIKFQLDSADAHGTYRLRLALATAHAAELQVRLNDAHALPPLFTTGLIGKDNTIARHGIHGLYRLYTVDIPGCELVVGNNTILLTQINSNSPFVGIMYDYLRLEGPLTSKM</sequence>
<dbReference type="SUPFAM" id="SSF49452">
    <property type="entry name" value="Starch-binding domain-like"/>
    <property type="match status" value="1"/>
</dbReference>
<evidence type="ECO:0000313" key="5">
    <source>
        <dbReference type="RefSeq" id="XP_022138135.1"/>
    </source>
</evidence>
<dbReference type="PANTHER" id="PTHR32018:SF1">
    <property type="entry name" value="RHAMNOGALACTURONAN ENDOLYASE"/>
    <property type="match status" value="1"/>
</dbReference>
<dbReference type="PANTHER" id="PTHR32018">
    <property type="entry name" value="RHAMNOGALACTURONATE LYASE FAMILY PROTEIN"/>
    <property type="match status" value="1"/>
</dbReference>
<dbReference type="OrthoDB" id="2130367at2759"/>
<keyword evidence="4" id="KW-1185">Reference proteome</keyword>
<dbReference type="AlphaFoldDB" id="A0A6J1C8K5"/>
<dbReference type="CDD" id="cd10320">
    <property type="entry name" value="RGL4_N"/>
    <property type="match status" value="1"/>
</dbReference>
<dbReference type="InterPro" id="IPR051850">
    <property type="entry name" value="Polysacch_Lyase_4"/>
</dbReference>
<dbReference type="SUPFAM" id="SSF49785">
    <property type="entry name" value="Galactose-binding domain-like"/>
    <property type="match status" value="1"/>
</dbReference>
<gene>
    <name evidence="5" type="primary">LOC111009378</name>
</gene>
<evidence type="ECO:0000259" key="2">
    <source>
        <dbReference type="Pfam" id="PF14683"/>
    </source>
</evidence>
<feature type="domain" description="Rhamnogalacturonan lyase" evidence="3">
    <location>
        <begin position="429"/>
        <end position="501"/>
    </location>
</feature>
<protein>
    <submittedName>
        <fullName evidence="5">Uncharacterized protein LOC111009378</fullName>
    </submittedName>
</protein>
<evidence type="ECO:0000259" key="3">
    <source>
        <dbReference type="Pfam" id="PF14686"/>
    </source>
</evidence>
<dbReference type="Pfam" id="PF14686">
    <property type="entry name" value="fn3_3"/>
    <property type="match status" value="1"/>
</dbReference>
<organism evidence="4 5">
    <name type="scientific">Momordica charantia</name>
    <name type="common">Bitter gourd</name>
    <name type="synonym">Balsam pear</name>
    <dbReference type="NCBI Taxonomy" id="3673"/>
    <lineage>
        <taxon>Eukaryota</taxon>
        <taxon>Viridiplantae</taxon>
        <taxon>Streptophyta</taxon>
        <taxon>Embryophyta</taxon>
        <taxon>Tracheophyta</taxon>
        <taxon>Spermatophyta</taxon>
        <taxon>Magnoliopsida</taxon>
        <taxon>eudicotyledons</taxon>
        <taxon>Gunneridae</taxon>
        <taxon>Pentapetalae</taxon>
        <taxon>rosids</taxon>
        <taxon>fabids</taxon>
        <taxon>Cucurbitales</taxon>
        <taxon>Cucurbitaceae</taxon>
        <taxon>Momordiceae</taxon>
        <taxon>Momordica</taxon>
    </lineage>
</organism>
<dbReference type="KEGG" id="mcha:111009378"/>
<dbReference type="InterPro" id="IPR014718">
    <property type="entry name" value="GH-type_carb-bd"/>
</dbReference>
<feature type="domain" description="Rhamnogalacturonan lyase" evidence="2">
    <location>
        <begin position="515"/>
        <end position="703"/>
    </location>
</feature>
<name>A0A6J1C8K5_MOMCH</name>
<dbReference type="Pfam" id="PF14683">
    <property type="entry name" value="CBM-like"/>
    <property type="match status" value="1"/>
</dbReference>
<reference evidence="5" key="1">
    <citation type="submission" date="2025-08" db="UniProtKB">
        <authorList>
            <consortium name="RefSeq"/>
        </authorList>
    </citation>
    <scope>IDENTIFICATION</scope>
    <source>
        <strain evidence="5">OHB3-1</strain>
    </source>
</reference>
<dbReference type="CDD" id="cd10316">
    <property type="entry name" value="RGL4_M"/>
    <property type="match status" value="1"/>
</dbReference>
<dbReference type="InterPro" id="IPR029413">
    <property type="entry name" value="RG-lyase_II"/>
</dbReference>
<dbReference type="Gene3D" id="2.70.98.10">
    <property type="match status" value="1"/>
</dbReference>
<evidence type="ECO:0000313" key="4">
    <source>
        <dbReference type="Proteomes" id="UP000504603"/>
    </source>
</evidence>
<dbReference type="InterPro" id="IPR008979">
    <property type="entry name" value="Galactose-bd-like_sf"/>
</dbReference>
<dbReference type="GO" id="GO:0030246">
    <property type="term" value="F:carbohydrate binding"/>
    <property type="evidence" value="ECO:0007669"/>
    <property type="project" value="InterPro"/>
</dbReference>
<dbReference type="GeneID" id="111009378"/>
<dbReference type="InterPro" id="IPR029411">
    <property type="entry name" value="RG-lyase_III"/>
</dbReference>
<dbReference type="Proteomes" id="UP000504603">
    <property type="component" value="Unplaced"/>
</dbReference>
<dbReference type="FunFam" id="2.60.40.1120:FF:000033">
    <property type="entry name" value="Rhamnogalacturonate lyase B"/>
    <property type="match status" value="1"/>
</dbReference>
<dbReference type="Gene3D" id="2.60.40.1120">
    <property type="entry name" value="Carboxypeptidase-like, regulatory domain"/>
    <property type="match status" value="1"/>
</dbReference>
<dbReference type="InterPro" id="IPR010325">
    <property type="entry name" value="Rhamnogal_lyase"/>
</dbReference>
<dbReference type="Pfam" id="PF06045">
    <property type="entry name" value="Rhamnogal_lyase"/>
    <property type="match status" value="1"/>
</dbReference>
<accession>A0A6J1C8K5</accession>
<keyword evidence="1" id="KW-0732">Signal</keyword>